<evidence type="ECO:0000259" key="3">
    <source>
        <dbReference type="SMART" id="SM00477"/>
    </source>
</evidence>
<organism evidence="5 6">
    <name type="scientific">Sulfurospirillum barnesii (strain ATCC 700032 / DSM 10660 / SES-3)</name>
    <dbReference type="NCBI Taxonomy" id="760154"/>
    <lineage>
        <taxon>Bacteria</taxon>
        <taxon>Pseudomonadati</taxon>
        <taxon>Campylobacterota</taxon>
        <taxon>Epsilonproteobacteria</taxon>
        <taxon>Campylobacterales</taxon>
        <taxon>Sulfurospirillaceae</taxon>
        <taxon>Sulfurospirillum</taxon>
    </lineage>
</organism>
<keyword evidence="5" id="KW-0540">Nuclease</keyword>
<dbReference type="OrthoDB" id="9811262at2"/>
<feature type="active site" description="Proton acceptor" evidence="1">
    <location>
        <position position="126"/>
    </location>
</feature>
<feature type="binding site" evidence="2">
    <location>
        <position position="159"/>
    </location>
    <ligand>
        <name>Mg(2+)</name>
        <dbReference type="ChEBI" id="CHEBI:18420"/>
        <note>catalytic</note>
    </ligand>
</feature>
<dbReference type="SMART" id="SM00477">
    <property type="entry name" value="NUC"/>
    <property type="match status" value="1"/>
</dbReference>
<dbReference type="InterPro" id="IPR020821">
    <property type="entry name" value="ENPP1-3/EXOG-like_nuc-like"/>
</dbReference>
<dbReference type="EMBL" id="CP003333">
    <property type="protein sequence ID" value="AFL67777.1"/>
    <property type="molecule type" value="Genomic_DNA"/>
</dbReference>
<dbReference type="InterPro" id="IPR001604">
    <property type="entry name" value="Endo_G_ENPP1-like_dom"/>
</dbReference>
<evidence type="ECO:0000313" key="5">
    <source>
        <dbReference type="EMBL" id="AFL67777.1"/>
    </source>
</evidence>
<evidence type="ECO:0000313" key="6">
    <source>
        <dbReference type="Proteomes" id="UP000006176"/>
    </source>
</evidence>
<dbReference type="PATRIC" id="fig|760154.4.peg.457"/>
<dbReference type="InterPro" id="IPR044925">
    <property type="entry name" value="His-Me_finger_sf"/>
</dbReference>
<protein>
    <submittedName>
        <fullName evidence="5">DNA/RNA endonuclease G, NUC1</fullName>
    </submittedName>
</protein>
<dbReference type="Pfam" id="PF01223">
    <property type="entry name" value="Endonuclease_NS"/>
    <property type="match status" value="1"/>
</dbReference>
<dbReference type="STRING" id="760154.Sulba_0459"/>
<sequence>MRKSQTFFSLLSLFIKYPKLFLIALLLGGLSYTYEVFFARERMSFQGIPQATHHTVSTVTRIFRNQAYMVGYSDLKGNPLWVVYALNPAKENTPHLKRPESFTSDWRNFGLIHSSDYTNSGYDRGHMAPNRAIAQQYGKHAQEETFLMSNITPQKPLLNQKVWQRLEAMELEMFAPQFETLWVYTGPLFNSSPKRLKHSYFVEIPDAFYKIYVGIDKGGAIKTLAFLVPQNAKANTPLESFLVSIDTIEDKSGFDFLHALDDVLEDELEKNIKIQGWF</sequence>
<evidence type="ECO:0000256" key="1">
    <source>
        <dbReference type="PIRSR" id="PIRSR640255-1"/>
    </source>
</evidence>
<keyword evidence="6" id="KW-1185">Reference proteome</keyword>
<dbReference type="Proteomes" id="UP000006176">
    <property type="component" value="Chromosome"/>
</dbReference>
<name>I3XV03_SULBS</name>
<dbReference type="RefSeq" id="WP_014768657.1">
    <property type="nucleotide sequence ID" value="NC_018002.1"/>
</dbReference>
<dbReference type="KEGG" id="sba:Sulba_0459"/>
<dbReference type="GO" id="GO:0003676">
    <property type="term" value="F:nucleic acid binding"/>
    <property type="evidence" value="ECO:0007669"/>
    <property type="project" value="InterPro"/>
</dbReference>
<dbReference type="SUPFAM" id="SSF54060">
    <property type="entry name" value="His-Me finger endonucleases"/>
    <property type="match status" value="1"/>
</dbReference>
<keyword evidence="2" id="KW-0479">Metal-binding</keyword>
<keyword evidence="5" id="KW-0378">Hydrolase</keyword>
<dbReference type="PANTHER" id="PTHR13966:SF5">
    <property type="entry name" value="ENDONUCLEASE G, MITOCHONDRIAL"/>
    <property type="match status" value="1"/>
</dbReference>
<dbReference type="PANTHER" id="PTHR13966">
    <property type="entry name" value="ENDONUCLEASE RELATED"/>
    <property type="match status" value="1"/>
</dbReference>
<feature type="domain" description="DNA/RNA non-specific endonuclease/pyrophosphatase/phosphodiesterase" evidence="4">
    <location>
        <begin position="64"/>
        <end position="263"/>
    </location>
</feature>
<keyword evidence="5" id="KW-0255">Endonuclease</keyword>
<feature type="domain" description="ENPP1-3/EXOG-like endonuclease/phosphodiesterase" evidence="3">
    <location>
        <begin position="65"/>
        <end position="263"/>
    </location>
</feature>
<evidence type="ECO:0000256" key="2">
    <source>
        <dbReference type="PIRSR" id="PIRSR640255-2"/>
    </source>
</evidence>
<dbReference type="HOGENOM" id="CLU_055174_2_2_7"/>
<dbReference type="eggNOG" id="COG1864">
    <property type="taxonomic scope" value="Bacteria"/>
</dbReference>
<proteinExistence type="predicted"/>
<accession>I3XV03</accession>
<dbReference type="Gene3D" id="3.40.570.10">
    <property type="entry name" value="Extracellular Endonuclease, subunit A"/>
    <property type="match status" value="1"/>
</dbReference>
<dbReference type="GO" id="GO:0046872">
    <property type="term" value="F:metal ion binding"/>
    <property type="evidence" value="ECO:0007669"/>
    <property type="project" value="UniProtKB-KW"/>
</dbReference>
<dbReference type="SMART" id="SM00892">
    <property type="entry name" value="Endonuclease_NS"/>
    <property type="match status" value="1"/>
</dbReference>
<dbReference type="GO" id="GO:0004519">
    <property type="term" value="F:endonuclease activity"/>
    <property type="evidence" value="ECO:0007669"/>
    <property type="project" value="UniProtKB-KW"/>
</dbReference>
<dbReference type="GO" id="GO:0016787">
    <property type="term" value="F:hydrolase activity"/>
    <property type="evidence" value="ECO:0007669"/>
    <property type="project" value="InterPro"/>
</dbReference>
<dbReference type="InterPro" id="IPR044929">
    <property type="entry name" value="DNA/RNA_non-sp_Endonuclease_sf"/>
</dbReference>
<reference evidence="5 6" key="1">
    <citation type="submission" date="2012-06" db="EMBL/GenBank/DDBJ databases">
        <title>Complete sequence of Sulfurospirillum barnesii SES-3.</title>
        <authorList>
            <consortium name="US DOE Joint Genome Institute"/>
            <person name="Lucas S."/>
            <person name="Han J."/>
            <person name="Lapidus A."/>
            <person name="Cheng J.-F."/>
            <person name="Goodwin L."/>
            <person name="Pitluck S."/>
            <person name="Peters L."/>
            <person name="Ovchinnikova G."/>
            <person name="Lu M."/>
            <person name="Detter J.C."/>
            <person name="Han C."/>
            <person name="Tapia R."/>
            <person name="Land M."/>
            <person name="Hauser L."/>
            <person name="Kyrpides N."/>
            <person name="Ivanova N."/>
            <person name="Pagani I."/>
            <person name="Stolz J."/>
            <person name="Arkin A."/>
            <person name="Dehal P."/>
            <person name="Oremland R."/>
            <person name="Saltikov C."/>
            <person name="Basu P."/>
            <person name="Hollibaugh J."/>
            <person name="Newman D."/>
            <person name="Stolyar S."/>
            <person name="Hazen T."/>
            <person name="Woyke T."/>
        </authorList>
    </citation>
    <scope>NUCLEOTIDE SEQUENCE [LARGE SCALE GENOMIC DNA]</scope>
    <source>
        <strain evidence="6">ATCC 700032 / DSM 10660 / SES-3</strain>
    </source>
</reference>
<gene>
    <name evidence="5" type="ordered locus">Sulba_0459</name>
</gene>
<dbReference type="InterPro" id="IPR040255">
    <property type="entry name" value="Non-specific_endonuclease"/>
</dbReference>
<dbReference type="AlphaFoldDB" id="I3XV03"/>
<evidence type="ECO:0000259" key="4">
    <source>
        <dbReference type="SMART" id="SM00892"/>
    </source>
</evidence>